<gene>
    <name evidence="3" type="ORF">A2368_01395</name>
</gene>
<evidence type="ECO:0000259" key="2">
    <source>
        <dbReference type="Pfam" id="PF14402"/>
    </source>
</evidence>
<keyword evidence="1" id="KW-1133">Transmembrane helix</keyword>
<sequence length="125" mass="14385">MPRMALLLWFVTLGLLGLLLVSPYLNLESLLKLNIFPILLLILLAETFIDVQITRNLRDAVYLTIETLLLALLSFLVLSTQSLQEWVLLNPEIAVLGIGLTDWLIGKYSGLRLMEMWRFRKMLIE</sequence>
<feature type="transmembrane region" description="Helical" evidence="1">
    <location>
        <begin position="31"/>
        <end position="49"/>
    </location>
</feature>
<dbReference type="Proteomes" id="UP000176682">
    <property type="component" value="Unassembled WGS sequence"/>
</dbReference>
<feature type="transmembrane region" description="Helical" evidence="1">
    <location>
        <begin position="61"/>
        <end position="81"/>
    </location>
</feature>
<proteinExistence type="predicted"/>
<name>A0A1F5FGD3_9BACT</name>
<keyword evidence="1" id="KW-0812">Transmembrane</keyword>
<dbReference type="Pfam" id="PF14402">
    <property type="entry name" value="7TM_transglut"/>
    <property type="match status" value="1"/>
</dbReference>
<accession>A0A1F5FGD3</accession>
<feature type="transmembrane region" description="Helical" evidence="1">
    <location>
        <begin position="93"/>
        <end position="111"/>
    </location>
</feature>
<keyword evidence="1" id="KW-0472">Membrane</keyword>
<reference evidence="3 4" key="1">
    <citation type="journal article" date="2016" name="Nat. Commun.">
        <title>Thousands of microbial genomes shed light on interconnected biogeochemical processes in an aquifer system.</title>
        <authorList>
            <person name="Anantharaman K."/>
            <person name="Brown C.T."/>
            <person name="Hug L.A."/>
            <person name="Sharon I."/>
            <person name="Castelle C.J."/>
            <person name="Probst A.J."/>
            <person name="Thomas B.C."/>
            <person name="Singh A."/>
            <person name="Wilkins M.J."/>
            <person name="Karaoz U."/>
            <person name="Brodie E.L."/>
            <person name="Williams K.H."/>
            <person name="Hubbard S.S."/>
            <person name="Banfield J.F."/>
        </authorList>
    </citation>
    <scope>NUCLEOTIDE SEQUENCE [LARGE SCALE GENOMIC DNA]</scope>
</reference>
<organism evidence="3 4">
    <name type="scientific">Candidatus Collierbacteria bacterium RIFOXYB1_FULL_49_13</name>
    <dbReference type="NCBI Taxonomy" id="1817728"/>
    <lineage>
        <taxon>Bacteria</taxon>
        <taxon>Candidatus Collieribacteriota</taxon>
    </lineage>
</organism>
<dbReference type="InterPro" id="IPR025840">
    <property type="entry name" value="7TM_transglut"/>
</dbReference>
<dbReference type="EMBL" id="MFAM01000038">
    <property type="protein sequence ID" value="OGD78728.1"/>
    <property type="molecule type" value="Genomic_DNA"/>
</dbReference>
<feature type="domain" description="7 transmembrane helices usually fused to an inactive transglutaminase" evidence="2">
    <location>
        <begin position="1"/>
        <end position="122"/>
    </location>
</feature>
<evidence type="ECO:0000256" key="1">
    <source>
        <dbReference type="SAM" id="Phobius"/>
    </source>
</evidence>
<dbReference type="AlphaFoldDB" id="A0A1F5FGD3"/>
<evidence type="ECO:0000313" key="3">
    <source>
        <dbReference type="EMBL" id="OGD78728.1"/>
    </source>
</evidence>
<evidence type="ECO:0000313" key="4">
    <source>
        <dbReference type="Proteomes" id="UP000176682"/>
    </source>
</evidence>
<comment type="caution">
    <text evidence="3">The sequence shown here is derived from an EMBL/GenBank/DDBJ whole genome shotgun (WGS) entry which is preliminary data.</text>
</comment>
<protein>
    <recommendedName>
        <fullName evidence="2">7 transmembrane helices usually fused to an inactive transglutaminase domain-containing protein</fullName>
    </recommendedName>
</protein>